<dbReference type="EMBL" id="RWGY01000039">
    <property type="protein sequence ID" value="TVU10725.1"/>
    <property type="molecule type" value="Genomic_DNA"/>
</dbReference>
<feature type="non-terminal residue" evidence="1">
    <location>
        <position position="1"/>
    </location>
</feature>
<dbReference type="AlphaFoldDB" id="A0A5J9THD6"/>
<accession>A0A5J9THD6</accession>
<dbReference type="Proteomes" id="UP000324897">
    <property type="component" value="Chromosome 3"/>
</dbReference>
<protein>
    <submittedName>
        <fullName evidence="1">Uncharacterized protein</fullName>
    </submittedName>
</protein>
<proteinExistence type="predicted"/>
<comment type="caution">
    <text evidence="1">The sequence shown here is derived from an EMBL/GenBank/DDBJ whole genome shotgun (WGS) entry which is preliminary data.</text>
</comment>
<dbReference type="Gramene" id="TVU10725">
    <property type="protein sequence ID" value="TVU10725"/>
    <property type="gene ID" value="EJB05_44271"/>
</dbReference>
<gene>
    <name evidence="1" type="ORF">EJB05_44271</name>
</gene>
<evidence type="ECO:0000313" key="2">
    <source>
        <dbReference type="Proteomes" id="UP000324897"/>
    </source>
</evidence>
<dbReference type="OrthoDB" id="718636at2759"/>
<keyword evidence="2" id="KW-1185">Reference proteome</keyword>
<name>A0A5J9THD6_9POAL</name>
<sequence>METPLLLRSAFVTDLDGAIIILPADVAVELRWRERVAKLVRDLGVALLEEFDTRGWSSAVQERGLALRRRRGAAPCSRLGCGWIVEAAPTPAPAATEEEIGFHRDAAATAGPGEIDFHAPQPHVPHALLGLHRHQPCDLQFKGHVFALAHKLHGFGPAVFDC</sequence>
<evidence type="ECO:0000313" key="1">
    <source>
        <dbReference type="EMBL" id="TVU10725.1"/>
    </source>
</evidence>
<reference evidence="1 2" key="1">
    <citation type="journal article" date="2019" name="Sci. Rep.">
        <title>A high-quality genome of Eragrostis curvula grass provides insights into Poaceae evolution and supports new strategies to enhance forage quality.</title>
        <authorList>
            <person name="Carballo J."/>
            <person name="Santos B.A.C.M."/>
            <person name="Zappacosta D."/>
            <person name="Garbus I."/>
            <person name="Selva J.P."/>
            <person name="Gallo C.A."/>
            <person name="Diaz A."/>
            <person name="Albertini E."/>
            <person name="Caccamo M."/>
            <person name="Echenique V."/>
        </authorList>
    </citation>
    <scope>NUCLEOTIDE SEQUENCE [LARGE SCALE GENOMIC DNA]</scope>
    <source>
        <strain evidence="2">cv. Victoria</strain>
        <tissue evidence="1">Leaf</tissue>
    </source>
</reference>
<organism evidence="1 2">
    <name type="scientific">Eragrostis curvula</name>
    <name type="common">weeping love grass</name>
    <dbReference type="NCBI Taxonomy" id="38414"/>
    <lineage>
        <taxon>Eukaryota</taxon>
        <taxon>Viridiplantae</taxon>
        <taxon>Streptophyta</taxon>
        <taxon>Embryophyta</taxon>
        <taxon>Tracheophyta</taxon>
        <taxon>Spermatophyta</taxon>
        <taxon>Magnoliopsida</taxon>
        <taxon>Liliopsida</taxon>
        <taxon>Poales</taxon>
        <taxon>Poaceae</taxon>
        <taxon>PACMAD clade</taxon>
        <taxon>Chloridoideae</taxon>
        <taxon>Eragrostideae</taxon>
        <taxon>Eragrostidinae</taxon>
        <taxon>Eragrostis</taxon>
    </lineage>
</organism>